<sequence>MSDCTRPSYRGHILKNTLLFGVCGRTVVTSRDELGHIHDPSISGRRDAMLHHPSYSGRTD</sequence>
<protein>
    <submittedName>
        <fullName evidence="2">Uncharacterized protein</fullName>
    </submittedName>
</protein>
<keyword evidence="3" id="KW-1185">Reference proteome</keyword>
<proteinExistence type="predicted"/>
<dbReference type="STRING" id="1341695.BBOMB_1428"/>
<comment type="caution">
    <text evidence="2">The sequence shown here is derived from an EMBL/GenBank/DDBJ whole genome shotgun (WGS) entry which is preliminary data.</text>
</comment>
<dbReference type="Proteomes" id="UP000028730">
    <property type="component" value="Unassembled WGS sequence"/>
</dbReference>
<accession>A0A086BNQ4</accession>
<dbReference type="AlphaFoldDB" id="A0A086BNQ4"/>
<name>A0A086BNQ4_9BIFI</name>
<feature type="region of interest" description="Disordered" evidence="1">
    <location>
        <begin position="38"/>
        <end position="60"/>
    </location>
</feature>
<evidence type="ECO:0000313" key="2">
    <source>
        <dbReference type="EMBL" id="KFF30568.1"/>
    </source>
</evidence>
<evidence type="ECO:0000256" key="1">
    <source>
        <dbReference type="SAM" id="MobiDB-lite"/>
    </source>
</evidence>
<gene>
    <name evidence="2" type="ORF">BBOMB_1428</name>
</gene>
<organism evidence="2 3">
    <name type="scientific">Bifidobacterium bombi DSM 19703</name>
    <dbReference type="NCBI Taxonomy" id="1341695"/>
    <lineage>
        <taxon>Bacteria</taxon>
        <taxon>Bacillati</taxon>
        <taxon>Actinomycetota</taxon>
        <taxon>Actinomycetes</taxon>
        <taxon>Bifidobacteriales</taxon>
        <taxon>Bifidobacteriaceae</taxon>
        <taxon>Bifidobacterium</taxon>
    </lineage>
</organism>
<dbReference type="EMBL" id="ATLK01000002">
    <property type="protein sequence ID" value="KFF30568.1"/>
    <property type="molecule type" value="Genomic_DNA"/>
</dbReference>
<evidence type="ECO:0000313" key="3">
    <source>
        <dbReference type="Proteomes" id="UP000028730"/>
    </source>
</evidence>
<reference evidence="2 3" key="1">
    <citation type="journal article" date="2014" name="Appl. Environ. Microbiol.">
        <title>Genomic encyclopedia of type strains of the genus Bifidobacterium.</title>
        <authorList>
            <person name="Milani C."/>
            <person name="Lugli G.A."/>
            <person name="Duranti S."/>
            <person name="Turroni F."/>
            <person name="Bottacini F."/>
            <person name="Mangifesta M."/>
            <person name="Sanchez B."/>
            <person name="Viappiani A."/>
            <person name="Mancabelli L."/>
            <person name="Taminiau B."/>
            <person name="Delcenserie V."/>
            <person name="Barrangou R."/>
            <person name="Margolles A."/>
            <person name="van Sinderen D."/>
            <person name="Ventura M."/>
        </authorList>
    </citation>
    <scope>NUCLEOTIDE SEQUENCE [LARGE SCALE GENOMIC DNA]</scope>
    <source>
        <strain evidence="2 3">DSM 19703</strain>
    </source>
</reference>
<feature type="compositionally biased region" description="Basic and acidic residues" evidence="1">
    <location>
        <begin position="38"/>
        <end position="50"/>
    </location>
</feature>